<dbReference type="Proteomes" id="UP000276133">
    <property type="component" value="Unassembled WGS sequence"/>
</dbReference>
<keyword evidence="1" id="KW-0812">Transmembrane</keyword>
<keyword evidence="3" id="KW-1185">Reference proteome</keyword>
<keyword evidence="1" id="KW-1133">Transmembrane helix</keyword>
<name>A0A3M7QNH6_BRAPC</name>
<evidence type="ECO:0000256" key="1">
    <source>
        <dbReference type="SAM" id="Phobius"/>
    </source>
</evidence>
<keyword evidence="1" id="KW-0472">Membrane</keyword>
<feature type="transmembrane region" description="Helical" evidence="1">
    <location>
        <begin position="28"/>
        <end position="52"/>
    </location>
</feature>
<protein>
    <submittedName>
        <fullName evidence="2">Uncharacterized protein</fullName>
    </submittedName>
</protein>
<gene>
    <name evidence="2" type="ORF">BpHYR1_035306</name>
</gene>
<sequence>MLKKSLIGKRWTKRIAYEQKAIKNKKNLFCASCAITIIHYLFITYFYIIAYFNSIFRFLLGVYEVFQFVRFTSETIE</sequence>
<evidence type="ECO:0000313" key="3">
    <source>
        <dbReference type="Proteomes" id="UP000276133"/>
    </source>
</evidence>
<evidence type="ECO:0000313" key="2">
    <source>
        <dbReference type="EMBL" id="RNA12892.1"/>
    </source>
</evidence>
<organism evidence="2 3">
    <name type="scientific">Brachionus plicatilis</name>
    <name type="common">Marine rotifer</name>
    <name type="synonym">Brachionus muelleri</name>
    <dbReference type="NCBI Taxonomy" id="10195"/>
    <lineage>
        <taxon>Eukaryota</taxon>
        <taxon>Metazoa</taxon>
        <taxon>Spiralia</taxon>
        <taxon>Gnathifera</taxon>
        <taxon>Rotifera</taxon>
        <taxon>Eurotatoria</taxon>
        <taxon>Monogononta</taxon>
        <taxon>Pseudotrocha</taxon>
        <taxon>Ploima</taxon>
        <taxon>Brachionidae</taxon>
        <taxon>Brachionus</taxon>
    </lineage>
</organism>
<dbReference type="EMBL" id="REGN01005571">
    <property type="protein sequence ID" value="RNA12892.1"/>
    <property type="molecule type" value="Genomic_DNA"/>
</dbReference>
<reference evidence="2 3" key="1">
    <citation type="journal article" date="2018" name="Sci. Rep.">
        <title>Genomic signatures of local adaptation to the degree of environmental predictability in rotifers.</title>
        <authorList>
            <person name="Franch-Gras L."/>
            <person name="Hahn C."/>
            <person name="Garcia-Roger E.M."/>
            <person name="Carmona M.J."/>
            <person name="Serra M."/>
            <person name="Gomez A."/>
        </authorList>
    </citation>
    <scope>NUCLEOTIDE SEQUENCE [LARGE SCALE GENOMIC DNA]</scope>
    <source>
        <strain evidence="2">HYR1</strain>
    </source>
</reference>
<accession>A0A3M7QNH6</accession>
<comment type="caution">
    <text evidence="2">The sequence shown here is derived from an EMBL/GenBank/DDBJ whole genome shotgun (WGS) entry which is preliminary data.</text>
</comment>
<proteinExistence type="predicted"/>
<dbReference type="AlphaFoldDB" id="A0A3M7QNH6"/>